<dbReference type="Pfam" id="PF12973">
    <property type="entry name" value="Cupin_7"/>
    <property type="match status" value="1"/>
</dbReference>
<dbReference type="Proteomes" id="UP000051497">
    <property type="component" value="Unassembled WGS sequence"/>
</dbReference>
<dbReference type="Gene3D" id="2.60.120.10">
    <property type="entry name" value="Jelly Rolls"/>
    <property type="match status" value="1"/>
</dbReference>
<keyword evidence="5" id="KW-1185">Reference proteome</keyword>
<reference evidence="3" key="1">
    <citation type="submission" date="2015-09" db="EMBL/GenBank/DDBJ databases">
        <title>Draft Genome Sequences of Two Novel Amoeba-resistant Intranuclear Bacteria, Candidatus Berkiella cookevillensis and Candidatus Berkiella aquae.</title>
        <authorList>
            <person name="Mehari Y.T."/>
            <person name="Arivett B.A."/>
            <person name="Farone A.L."/>
            <person name="Gunderson J.H."/>
            <person name="Farone M.B."/>
        </authorList>
    </citation>
    <scope>NUCLEOTIDE SEQUENCE [LARGE SCALE GENOMIC DNA]</scope>
    <source>
        <strain evidence="3">HT99</strain>
    </source>
</reference>
<dbReference type="RefSeq" id="WP_075067103.1">
    <property type="nucleotide sequence ID" value="NZ_LKAJ02000001.1"/>
</dbReference>
<feature type="signal peptide" evidence="1">
    <location>
        <begin position="1"/>
        <end position="22"/>
    </location>
</feature>
<protein>
    <submittedName>
        <fullName evidence="4">Cupin domain-containing protein</fullName>
    </submittedName>
</protein>
<dbReference type="InterPro" id="IPR014710">
    <property type="entry name" value="RmlC-like_jellyroll"/>
</dbReference>
<evidence type="ECO:0000313" key="5">
    <source>
        <dbReference type="Proteomes" id="UP000051497"/>
    </source>
</evidence>
<name>A0A0Q9YKT1_9GAMM</name>
<evidence type="ECO:0000313" key="4">
    <source>
        <dbReference type="EMBL" id="MCS5711701.1"/>
    </source>
</evidence>
<evidence type="ECO:0000256" key="1">
    <source>
        <dbReference type="SAM" id="SignalP"/>
    </source>
</evidence>
<dbReference type="InterPro" id="IPR025979">
    <property type="entry name" value="ChrR-like_cupin_dom"/>
</dbReference>
<accession>A0A0Q9YKT1</accession>
<organism evidence="3">
    <name type="scientific">Candidatus Berkiella aquae</name>
    <dbReference type="NCBI Taxonomy" id="295108"/>
    <lineage>
        <taxon>Bacteria</taxon>
        <taxon>Pseudomonadati</taxon>
        <taxon>Pseudomonadota</taxon>
        <taxon>Gammaproteobacteria</taxon>
        <taxon>Candidatus Berkiellales</taxon>
        <taxon>Candidatus Berkiellaceae</taxon>
        <taxon>Candidatus Berkiella</taxon>
    </lineage>
</organism>
<dbReference type="InterPro" id="IPR011051">
    <property type="entry name" value="RmlC_Cupin_sf"/>
</dbReference>
<comment type="caution">
    <text evidence="3">The sequence shown here is derived from an EMBL/GenBank/DDBJ whole genome shotgun (WGS) entry which is preliminary data.</text>
</comment>
<sequence>MKVPYLIAAAAFCFGMSSPLMAAETDKPEHIVITPDEFVWVDGPAGLPSGTKVAILEGDPSKAGPFTLRLKVPANYKIQPHWHPAIEHVTVLDGIFHMGMGDKFDESLGKILPVGSFAVMPIKSHHYAWTGNEAATIQLHGVGPWGITYVNPSDDPRKQKK</sequence>
<gene>
    <name evidence="4" type="ORF">HT99x_009660</name>
    <name evidence="3" type="ORF">HT99x_02489</name>
</gene>
<evidence type="ECO:0000259" key="2">
    <source>
        <dbReference type="Pfam" id="PF12973"/>
    </source>
</evidence>
<proteinExistence type="predicted"/>
<dbReference type="EMBL" id="LKAJ02000001">
    <property type="protein sequence ID" value="MCS5711701.1"/>
    <property type="molecule type" value="Genomic_DNA"/>
</dbReference>
<feature type="chain" id="PRO_5043129703" evidence="1">
    <location>
        <begin position="23"/>
        <end position="161"/>
    </location>
</feature>
<feature type="domain" description="ChrR-like cupin" evidence="2">
    <location>
        <begin position="29"/>
        <end position="128"/>
    </location>
</feature>
<dbReference type="EMBL" id="LKAJ01000012">
    <property type="protein sequence ID" value="KRG20393.1"/>
    <property type="molecule type" value="Genomic_DNA"/>
</dbReference>
<keyword evidence="1" id="KW-0732">Signal</keyword>
<dbReference type="CDD" id="cd06989">
    <property type="entry name" value="cupin_DRT102"/>
    <property type="match status" value="1"/>
</dbReference>
<dbReference type="SUPFAM" id="SSF51182">
    <property type="entry name" value="RmlC-like cupins"/>
    <property type="match status" value="1"/>
</dbReference>
<reference evidence="4" key="3">
    <citation type="submission" date="2021-06" db="EMBL/GenBank/DDBJ databases">
        <title>Genomic Description and Analysis of Intracellular Bacteria, Candidatus Berkiella cookevillensis and Candidatus Berkiella aquae.</title>
        <authorList>
            <person name="Kidane D.T."/>
            <person name="Mehari Y.T."/>
            <person name="Rice F.C."/>
            <person name="Arivett B.A."/>
            <person name="Farone A.L."/>
            <person name="Berk S.G."/>
            <person name="Farone M.B."/>
        </authorList>
    </citation>
    <scope>NUCLEOTIDE SEQUENCE</scope>
    <source>
        <strain evidence="4">HT99</strain>
    </source>
</reference>
<dbReference type="STRING" id="295108.HT99x_02489"/>
<evidence type="ECO:0000313" key="3">
    <source>
        <dbReference type="EMBL" id="KRG20393.1"/>
    </source>
</evidence>
<reference evidence="4" key="2">
    <citation type="journal article" date="2016" name="Genome Announc.">
        <title>Draft Genome Sequences of Two Novel Amoeba-Resistant Intranuclear Bacteria, 'Candidatus Berkiella cookevillensis' and 'Candidatus Berkiella aquae'.</title>
        <authorList>
            <person name="Mehari Y.T."/>
            <person name="Arivett B.A."/>
            <person name="Farone A.L."/>
            <person name="Gunderson J.H."/>
            <person name="Farone M.B."/>
        </authorList>
    </citation>
    <scope>NUCLEOTIDE SEQUENCE</scope>
    <source>
        <strain evidence="4">HT99</strain>
    </source>
</reference>
<dbReference type="AlphaFoldDB" id="A0A0Q9YKT1"/>